<proteinExistence type="predicted"/>
<reference evidence="2 3" key="1">
    <citation type="submission" date="2023-08" db="EMBL/GenBank/DDBJ databases">
        <title>Nocardioides seae sp. nov., a bacterium isolated from a soil.</title>
        <authorList>
            <person name="Wang X."/>
        </authorList>
    </citation>
    <scope>NUCLEOTIDE SEQUENCE [LARGE SCALE GENOMIC DNA]</scope>
    <source>
        <strain evidence="2 3">YZH12</strain>
    </source>
</reference>
<sequence>MFRALVVYAHPEDPEAFLRHYREVHAPLARAMPGLRSFTWGRCVDPAGGRPEAFVVATLEWPDRDTGLASLASPEGEQGTADLANFAGAGVSVHLVESEE</sequence>
<dbReference type="InterPro" id="IPR011008">
    <property type="entry name" value="Dimeric_a/b-barrel"/>
</dbReference>
<evidence type="ECO:0000259" key="1">
    <source>
        <dbReference type="Pfam" id="PF07110"/>
    </source>
</evidence>
<dbReference type="EMBL" id="JAVYII010000002">
    <property type="protein sequence ID" value="MDT9592288.1"/>
    <property type="molecule type" value="Genomic_DNA"/>
</dbReference>
<evidence type="ECO:0000313" key="3">
    <source>
        <dbReference type="Proteomes" id="UP001268542"/>
    </source>
</evidence>
<keyword evidence="3" id="KW-1185">Reference proteome</keyword>
<comment type="caution">
    <text evidence="2">The sequence shown here is derived from an EMBL/GenBank/DDBJ whole genome shotgun (WGS) entry which is preliminary data.</text>
</comment>
<evidence type="ECO:0000313" key="2">
    <source>
        <dbReference type="EMBL" id="MDT9592288.1"/>
    </source>
</evidence>
<dbReference type="SUPFAM" id="SSF54909">
    <property type="entry name" value="Dimeric alpha+beta barrel"/>
    <property type="match status" value="1"/>
</dbReference>
<dbReference type="Pfam" id="PF07110">
    <property type="entry name" value="EthD"/>
    <property type="match status" value="1"/>
</dbReference>
<organism evidence="2 3">
    <name type="scientific">Nocardioides imazamoxiresistens</name>
    <dbReference type="NCBI Taxonomy" id="3231893"/>
    <lineage>
        <taxon>Bacteria</taxon>
        <taxon>Bacillati</taxon>
        <taxon>Actinomycetota</taxon>
        <taxon>Actinomycetes</taxon>
        <taxon>Propionibacteriales</taxon>
        <taxon>Nocardioidaceae</taxon>
        <taxon>Nocardioides</taxon>
    </lineage>
</organism>
<name>A0ABU3PSX1_9ACTN</name>
<dbReference type="NCBIfam" id="TIGR02118">
    <property type="entry name" value="EthD family reductase"/>
    <property type="match status" value="1"/>
</dbReference>
<dbReference type="RefSeq" id="WP_315731664.1">
    <property type="nucleotide sequence ID" value="NZ_JAVYII010000002.1"/>
</dbReference>
<dbReference type="Proteomes" id="UP001268542">
    <property type="component" value="Unassembled WGS sequence"/>
</dbReference>
<accession>A0ABU3PSX1</accession>
<gene>
    <name evidence="2" type="ORF">RDV89_04380</name>
</gene>
<dbReference type="InterPro" id="IPR009799">
    <property type="entry name" value="EthD_dom"/>
</dbReference>
<dbReference type="Gene3D" id="3.30.70.100">
    <property type="match status" value="1"/>
</dbReference>
<protein>
    <submittedName>
        <fullName evidence="2">EthD family reductase</fullName>
    </submittedName>
</protein>
<feature type="domain" description="EthD" evidence="1">
    <location>
        <begin position="11"/>
        <end position="88"/>
    </location>
</feature>